<gene>
    <name evidence="3" type="ORF">BST42_15390</name>
</gene>
<dbReference type="InterPro" id="IPR017969">
    <property type="entry name" value="Heavy-metal-associated_CS"/>
</dbReference>
<dbReference type="EMBL" id="MVIH01000006">
    <property type="protein sequence ID" value="ORB52338.1"/>
    <property type="molecule type" value="Genomic_DNA"/>
</dbReference>
<keyword evidence="1" id="KW-0479">Metal-binding</keyword>
<dbReference type="Pfam" id="PF00403">
    <property type="entry name" value="HMA"/>
    <property type="match status" value="1"/>
</dbReference>
<sequence>MTQKPGLPLLLIASAPSGCGCCGPKPSTPSPSAHVKETTMNTTPATHSYAVTGLTCGHCVGAVSAELSALPGVEAVTVELVAGSVSTVTLAADTPPTPQQIAAALDEAGDYHLVADPQSR</sequence>
<evidence type="ECO:0000313" key="3">
    <source>
        <dbReference type="EMBL" id="ORB52338.1"/>
    </source>
</evidence>
<reference evidence="3 4" key="1">
    <citation type="submission" date="2016-12" db="EMBL/GenBank/DDBJ databases">
        <title>The new phylogeny of genus Mycobacterium.</title>
        <authorList>
            <person name="Tortoli E."/>
            <person name="Trovato A."/>
            <person name="Cirillo D.M."/>
        </authorList>
    </citation>
    <scope>NUCLEOTIDE SEQUENCE [LARGE SCALE GENOMIC DNA]</scope>
    <source>
        <strain evidence="3 4">DSM 44223</strain>
    </source>
</reference>
<dbReference type="PROSITE" id="PS51257">
    <property type="entry name" value="PROKAR_LIPOPROTEIN"/>
    <property type="match status" value="1"/>
</dbReference>
<evidence type="ECO:0000256" key="1">
    <source>
        <dbReference type="ARBA" id="ARBA00022723"/>
    </source>
</evidence>
<dbReference type="PROSITE" id="PS01047">
    <property type="entry name" value="HMA_1"/>
    <property type="match status" value="1"/>
</dbReference>
<comment type="caution">
    <text evidence="3">The sequence shown here is derived from an EMBL/GenBank/DDBJ whole genome shotgun (WGS) entry which is preliminary data.</text>
</comment>
<dbReference type="Gene3D" id="3.30.70.100">
    <property type="match status" value="1"/>
</dbReference>
<dbReference type="InterPro" id="IPR036163">
    <property type="entry name" value="HMA_dom_sf"/>
</dbReference>
<protein>
    <recommendedName>
        <fullName evidence="2">HMA domain-containing protein</fullName>
    </recommendedName>
</protein>
<evidence type="ECO:0000313" key="4">
    <source>
        <dbReference type="Proteomes" id="UP000192534"/>
    </source>
</evidence>
<dbReference type="Proteomes" id="UP000192534">
    <property type="component" value="Unassembled WGS sequence"/>
</dbReference>
<organism evidence="3 4">
    <name type="scientific">Mycolicibacterium rhodesiae</name>
    <name type="common">Mycobacterium rhodesiae</name>
    <dbReference type="NCBI Taxonomy" id="36814"/>
    <lineage>
        <taxon>Bacteria</taxon>
        <taxon>Bacillati</taxon>
        <taxon>Actinomycetota</taxon>
        <taxon>Actinomycetes</taxon>
        <taxon>Mycobacteriales</taxon>
        <taxon>Mycobacteriaceae</taxon>
        <taxon>Mycolicibacterium</taxon>
    </lineage>
</organism>
<keyword evidence="4" id="KW-1185">Reference proteome</keyword>
<dbReference type="SUPFAM" id="SSF55008">
    <property type="entry name" value="HMA, heavy metal-associated domain"/>
    <property type="match status" value="1"/>
</dbReference>
<dbReference type="InterPro" id="IPR006121">
    <property type="entry name" value="HMA_dom"/>
</dbReference>
<dbReference type="GO" id="GO:0046872">
    <property type="term" value="F:metal ion binding"/>
    <property type="evidence" value="ECO:0007669"/>
    <property type="project" value="UniProtKB-KW"/>
</dbReference>
<dbReference type="AlphaFoldDB" id="A0A1X0IU25"/>
<feature type="domain" description="HMA" evidence="2">
    <location>
        <begin position="45"/>
        <end position="113"/>
    </location>
</feature>
<dbReference type="PROSITE" id="PS50846">
    <property type="entry name" value="HMA_2"/>
    <property type="match status" value="1"/>
</dbReference>
<dbReference type="CDD" id="cd00371">
    <property type="entry name" value="HMA"/>
    <property type="match status" value="1"/>
</dbReference>
<evidence type="ECO:0000259" key="2">
    <source>
        <dbReference type="PROSITE" id="PS50846"/>
    </source>
</evidence>
<name>A0A1X0IU25_MYCRH</name>
<accession>A0A1X0IU25</accession>
<proteinExistence type="predicted"/>